<sequence>MVGFSKIFALHYQKRQYLQVTIRILWLSLRHIQLKVDYFIQQANKT</sequence>
<dbReference type="Proteomes" id="UP000004713">
    <property type="component" value="Unassembled WGS sequence"/>
</dbReference>
<organism evidence="1 2">
    <name type="scientific">Bacteroides stercoris ATCC 43183</name>
    <dbReference type="NCBI Taxonomy" id="449673"/>
    <lineage>
        <taxon>Bacteria</taxon>
        <taxon>Pseudomonadati</taxon>
        <taxon>Bacteroidota</taxon>
        <taxon>Bacteroidia</taxon>
        <taxon>Bacteroidales</taxon>
        <taxon>Bacteroidaceae</taxon>
        <taxon>Bacteroides</taxon>
    </lineage>
</organism>
<dbReference type="EMBL" id="ABFZ02000016">
    <property type="protein sequence ID" value="EDS16354.1"/>
    <property type="molecule type" value="Genomic_DNA"/>
</dbReference>
<evidence type="ECO:0000313" key="2">
    <source>
        <dbReference type="Proteomes" id="UP000004713"/>
    </source>
</evidence>
<gene>
    <name evidence="1" type="ORF">BACSTE_00484</name>
</gene>
<comment type="caution">
    <text evidence="1">The sequence shown here is derived from an EMBL/GenBank/DDBJ whole genome shotgun (WGS) entry which is preliminary data.</text>
</comment>
<reference evidence="1 2" key="1">
    <citation type="submission" date="2007-11" db="EMBL/GenBank/DDBJ databases">
        <title>Draft genome sequence of Bacteroides stercoris(ATCC 43183).</title>
        <authorList>
            <person name="Sudarsanam P."/>
            <person name="Ley R."/>
            <person name="Guruge J."/>
            <person name="Turnbaugh P.J."/>
            <person name="Mahowald M."/>
            <person name="Liep D."/>
            <person name="Gordon J."/>
        </authorList>
    </citation>
    <scope>NUCLEOTIDE SEQUENCE [LARGE SCALE GENOMIC DNA]</scope>
    <source>
        <strain evidence="1 2">ATCC 43183</strain>
    </source>
</reference>
<accession>B0NLY9</accession>
<dbReference type="HOGENOM" id="CLU_3180378_0_0_10"/>
<evidence type="ECO:0000313" key="1">
    <source>
        <dbReference type="EMBL" id="EDS16354.1"/>
    </source>
</evidence>
<dbReference type="AlphaFoldDB" id="B0NLY9"/>
<name>B0NLY9_BACSE</name>
<reference evidence="1 2" key="2">
    <citation type="submission" date="2007-11" db="EMBL/GenBank/DDBJ databases">
        <authorList>
            <person name="Fulton L."/>
            <person name="Clifton S."/>
            <person name="Fulton B."/>
            <person name="Xu J."/>
            <person name="Minx P."/>
            <person name="Pepin K.H."/>
            <person name="Johnson M."/>
            <person name="Thiruvilangam P."/>
            <person name="Bhonagiri V."/>
            <person name="Nash W.E."/>
            <person name="Mardis E.R."/>
            <person name="Wilson R.K."/>
        </authorList>
    </citation>
    <scope>NUCLEOTIDE SEQUENCE [LARGE SCALE GENOMIC DNA]</scope>
    <source>
        <strain evidence="1 2">ATCC 43183</strain>
    </source>
</reference>
<proteinExistence type="predicted"/>
<protein>
    <submittedName>
        <fullName evidence="1">Uncharacterized protein</fullName>
    </submittedName>
</protein>